<dbReference type="EMBL" id="CP025746">
    <property type="protein sequence ID" value="QAA32431.1"/>
    <property type="molecule type" value="Genomic_DNA"/>
</dbReference>
<accession>A0A3R5QYE1</accession>
<proteinExistence type="predicted"/>
<feature type="transmembrane region" description="Helical" evidence="1">
    <location>
        <begin position="107"/>
        <end position="128"/>
    </location>
</feature>
<evidence type="ECO:0000256" key="1">
    <source>
        <dbReference type="SAM" id="Phobius"/>
    </source>
</evidence>
<dbReference type="Proteomes" id="UP000286268">
    <property type="component" value="Chromosome"/>
</dbReference>
<dbReference type="OrthoDB" id="5195477at2"/>
<keyword evidence="1" id="KW-0812">Transmembrane</keyword>
<feature type="transmembrane region" description="Helical" evidence="1">
    <location>
        <begin position="140"/>
        <end position="159"/>
    </location>
</feature>
<evidence type="ECO:0000313" key="3">
    <source>
        <dbReference type="Proteomes" id="UP000286268"/>
    </source>
</evidence>
<dbReference type="KEGG" id="cmah:C1I91_12710"/>
<feature type="transmembrane region" description="Helical" evidence="1">
    <location>
        <begin position="80"/>
        <end position="100"/>
    </location>
</feature>
<keyword evidence="1" id="KW-0472">Membrane</keyword>
<organism evidence="2 3">
    <name type="scientific">Clostridium manihotivorum</name>
    <dbReference type="NCBI Taxonomy" id="2320868"/>
    <lineage>
        <taxon>Bacteria</taxon>
        <taxon>Bacillati</taxon>
        <taxon>Bacillota</taxon>
        <taxon>Clostridia</taxon>
        <taxon>Eubacteriales</taxon>
        <taxon>Clostridiaceae</taxon>
        <taxon>Clostridium</taxon>
    </lineage>
</organism>
<keyword evidence="1" id="KW-1133">Transmembrane helix</keyword>
<reference evidence="2 3" key="1">
    <citation type="submission" date="2018-01" db="EMBL/GenBank/DDBJ databases">
        <title>Genome Sequencing and Assembly of Anaerobacter polyendosporus strain CT4.</title>
        <authorList>
            <person name="Tachaapaikoon C."/>
            <person name="Sutheeworapong S."/>
            <person name="Jenjaroenpun P."/>
            <person name="Wongsurawat T."/>
            <person name="Nookeaw I."/>
            <person name="Cheawchanlertfa P."/>
            <person name="Kosugi A."/>
            <person name="Cheevadhanarak S."/>
            <person name="Ratanakhanokchai K."/>
        </authorList>
    </citation>
    <scope>NUCLEOTIDE SEQUENCE [LARGE SCALE GENOMIC DNA]</scope>
    <source>
        <strain evidence="2 3">CT4</strain>
    </source>
</reference>
<name>A0A3R5QYE1_9CLOT</name>
<evidence type="ECO:0000313" key="2">
    <source>
        <dbReference type="EMBL" id="QAA32431.1"/>
    </source>
</evidence>
<sequence>MRTLFTMIWLFPILFMLHDFEEILMINAWQEKNKQYIASRPGKFIPYNFKGSTASIAFGVAIEFLIISALTIISYLSNSFISWFGLFTAFVIHLILHIIMCINFKRYVPGVLTSVLFLPLCFFIEYKIKFNILSNFNTHTQIISVLVSTAFMLAIIYILHKAIEYFNLWLGKYKVNTP</sequence>
<feature type="transmembrane region" description="Helical" evidence="1">
    <location>
        <begin position="49"/>
        <end position="74"/>
    </location>
</feature>
<dbReference type="Pfam" id="PF13787">
    <property type="entry name" value="HXXEE"/>
    <property type="match status" value="1"/>
</dbReference>
<dbReference type="InterPro" id="IPR025671">
    <property type="entry name" value="HXXEE"/>
</dbReference>
<gene>
    <name evidence="2" type="ORF">C1I91_12710</name>
</gene>
<keyword evidence="3" id="KW-1185">Reference proteome</keyword>
<dbReference type="RefSeq" id="WP_128213219.1">
    <property type="nucleotide sequence ID" value="NZ_CP025746.1"/>
</dbReference>
<dbReference type="AlphaFoldDB" id="A0A3R5QYE1"/>
<protein>
    <submittedName>
        <fullName evidence="2">HXXEE domain-containing protein</fullName>
    </submittedName>
</protein>